<dbReference type="SUPFAM" id="SSF54511">
    <property type="entry name" value="GFP-like"/>
    <property type="match status" value="1"/>
</dbReference>
<dbReference type="InterPro" id="IPR026823">
    <property type="entry name" value="cEGF"/>
</dbReference>
<dbReference type="PROSITE" id="PS50993">
    <property type="entry name" value="NIDOGEN_G2"/>
    <property type="match status" value="1"/>
</dbReference>
<evidence type="ECO:0008006" key="21">
    <source>
        <dbReference type="Google" id="ProtNLM"/>
    </source>
</evidence>
<dbReference type="Pfam" id="PF07645">
    <property type="entry name" value="EGF_CA"/>
    <property type="match status" value="4"/>
</dbReference>
<dbReference type="InterPro" id="IPR001881">
    <property type="entry name" value="EGF-like_Ca-bd_dom"/>
</dbReference>
<dbReference type="Pfam" id="PF12662">
    <property type="entry name" value="cEGF"/>
    <property type="match status" value="3"/>
</dbReference>
<dbReference type="GO" id="GO:0071944">
    <property type="term" value="C:cell periphery"/>
    <property type="evidence" value="ECO:0007669"/>
    <property type="project" value="UniProtKB-ARBA"/>
</dbReference>
<keyword evidence="3" id="KW-0964">Secreted</keyword>
<proteinExistence type="predicted"/>
<feature type="domain" description="EGF-like" evidence="17">
    <location>
        <begin position="334"/>
        <end position="372"/>
    </location>
</feature>
<dbReference type="GO" id="GO:0006897">
    <property type="term" value="P:endocytosis"/>
    <property type="evidence" value="ECO:0007669"/>
    <property type="project" value="UniProtKB-KW"/>
</dbReference>
<name>A0A9X0CK37_9CNID</name>
<dbReference type="SMART" id="SM00181">
    <property type="entry name" value="EGF"/>
    <property type="match status" value="10"/>
</dbReference>
<evidence type="ECO:0000256" key="16">
    <source>
        <dbReference type="PROSITE-ProRule" id="PRU00076"/>
    </source>
</evidence>
<keyword evidence="10" id="KW-0106">Calcium</keyword>
<evidence type="ECO:0000256" key="11">
    <source>
        <dbReference type="ARBA" id="ARBA00022989"/>
    </source>
</evidence>
<keyword evidence="14" id="KW-0675">Receptor</keyword>
<dbReference type="PROSITE" id="PS50026">
    <property type="entry name" value="EGF_3"/>
    <property type="match status" value="4"/>
</dbReference>
<feature type="disulfide bond" evidence="16">
    <location>
        <begin position="255"/>
        <end position="265"/>
    </location>
</feature>
<dbReference type="FunFam" id="2.10.25.10:FF:000210">
    <property type="entry name" value="Hemicentin 1"/>
    <property type="match status" value="1"/>
</dbReference>
<evidence type="ECO:0000256" key="8">
    <source>
        <dbReference type="ARBA" id="ARBA00022729"/>
    </source>
</evidence>
<sequence>MKGGTPKLPSNADVKFPNFEEIFVKTGLGEISSSSQQVMSVDGKLVPFSCNSTITYSPEDKQQSKVLSETVQVSAVDISYPHQTDTLKIDMTASIQRASLSDRCPDGLVEQPSSQYCQDINECAAVPRVCSHFCENLFGSFRCSCPVGHNLTSDNKTCEDLDECSLGIDSCPSGQECVNTPGGYRCRVKCADGFVMTVNDTCVDVNECEFALSTDSLHRNDPCLHQCENLPGSYRCYCKDGYQLTGNRCEDIDECATSSVCDHGCENREGSYRCFCYQGYRFKSDSECLDVDECAENSTLCGSLHCVNLPGSFQCLGQCDVGFKRTMDDKECVDINECNEGQHSCKLNQMCMNTYGSFYCVCPRGYSAKTPQSPCKDVDECEQFQGICEFQCVNSIGSFECLCPGGGVLNADQRTCTGVDGCALDNLKCEQRCDFSAQGYKCSCSRGYRLADNKQDCVDVDECSSNTTNSCQFACINTLGGYKCECPVGYHLSADGKKCQDVDECALTGGPCSQNQCYNTRGSYQCLPSSCPQQYQNTGGGFCVNQCSTPGYCAAQATRQEVFTLPLGFPANTDIARLIPFFPPYMASLQYYCQFQYAFSVQPSPFGIRMLANEAMIYTKEKLEKAGVHQLRVTADLFYTDGTLACRTVFTVYIDIARFSF</sequence>
<dbReference type="InterPro" id="IPR018097">
    <property type="entry name" value="EGF_Ca-bd_CS"/>
</dbReference>
<evidence type="ECO:0000256" key="10">
    <source>
        <dbReference type="ARBA" id="ARBA00022837"/>
    </source>
</evidence>
<keyword evidence="5 16" id="KW-0245">EGF-like domain</keyword>
<organism evidence="19 20">
    <name type="scientific">Desmophyllum pertusum</name>
    <dbReference type="NCBI Taxonomy" id="174260"/>
    <lineage>
        <taxon>Eukaryota</taxon>
        <taxon>Metazoa</taxon>
        <taxon>Cnidaria</taxon>
        <taxon>Anthozoa</taxon>
        <taxon>Hexacorallia</taxon>
        <taxon>Scleractinia</taxon>
        <taxon>Caryophylliina</taxon>
        <taxon>Caryophylliidae</taxon>
        <taxon>Desmophyllum</taxon>
    </lineage>
</organism>
<dbReference type="InterPro" id="IPR050751">
    <property type="entry name" value="ECM_structural_protein"/>
</dbReference>
<evidence type="ECO:0000256" key="9">
    <source>
        <dbReference type="ARBA" id="ARBA00022737"/>
    </source>
</evidence>
<comment type="subcellular location">
    <subcellularLocation>
        <location evidence="1">Membrane</location>
        <topology evidence="1">Single-pass type I membrane protein</topology>
    </subcellularLocation>
    <subcellularLocation>
        <location evidence="2">Secreted</location>
        <location evidence="2">Extracellular space</location>
        <location evidence="2">Extracellular matrix</location>
    </subcellularLocation>
</comment>
<dbReference type="InterPro" id="IPR009030">
    <property type="entry name" value="Growth_fac_rcpt_cys_sf"/>
</dbReference>
<dbReference type="InterPro" id="IPR049883">
    <property type="entry name" value="NOTCH1_EGF-like"/>
</dbReference>
<dbReference type="AlphaFoldDB" id="A0A9X0CK37"/>
<keyword evidence="15" id="KW-0325">Glycoprotein</keyword>
<dbReference type="InterPro" id="IPR006605">
    <property type="entry name" value="G2_nidogen/fibulin_G2F"/>
</dbReference>
<comment type="caution">
    <text evidence="16">Lacks conserved residue(s) required for the propagation of feature annotation.</text>
</comment>
<dbReference type="PROSITE" id="PS01187">
    <property type="entry name" value="EGF_CA"/>
    <property type="match status" value="4"/>
</dbReference>
<keyword evidence="13 16" id="KW-1015">Disulfide bond</keyword>
<evidence type="ECO:0000256" key="3">
    <source>
        <dbReference type="ARBA" id="ARBA00022525"/>
    </source>
</evidence>
<dbReference type="EMBL" id="MU827310">
    <property type="protein sequence ID" value="KAJ7360353.1"/>
    <property type="molecule type" value="Genomic_DNA"/>
</dbReference>
<feature type="domain" description="Nidogen G2 beta-barrel" evidence="18">
    <location>
        <begin position="1"/>
        <end position="105"/>
    </location>
</feature>
<feature type="domain" description="EGF-like" evidence="17">
    <location>
        <begin position="204"/>
        <end position="250"/>
    </location>
</feature>
<dbReference type="SUPFAM" id="SSF57184">
    <property type="entry name" value="Growth factor receptor domain"/>
    <property type="match status" value="3"/>
</dbReference>
<dbReference type="Pfam" id="PF14670">
    <property type="entry name" value="FXa_inhibition"/>
    <property type="match status" value="1"/>
</dbReference>
<keyword evidence="7" id="KW-0812">Transmembrane</keyword>
<dbReference type="FunFam" id="2.10.25.10:FF:000010">
    <property type="entry name" value="Pro-epidermal growth factor"/>
    <property type="match status" value="2"/>
</dbReference>
<evidence type="ECO:0000259" key="18">
    <source>
        <dbReference type="PROSITE" id="PS50993"/>
    </source>
</evidence>
<dbReference type="SMART" id="SM00179">
    <property type="entry name" value="EGF_CA"/>
    <property type="match status" value="10"/>
</dbReference>
<keyword evidence="20" id="KW-1185">Reference proteome</keyword>
<keyword evidence="4" id="KW-0272">Extracellular matrix</keyword>
<keyword evidence="6" id="KW-0254">Endocytosis</keyword>
<dbReference type="FunFam" id="2.10.25.10:FF:000038">
    <property type="entry name" value="Fibrillin 2"/>
    <property type="match status" value="1"/>
</dbReference>
<keyword evidence="9" id="KW-0677">Repeat</keyword>
<accession>A0A9X0CK37</accession>
<dbReference type="GO" id="GO:0005509">
    <property type="term" value="F:calcium ion binding"/>
    <property type="evidence" value="ECO:0007669"/>
    <property type="project" value="InterPro"/>
</dbReference>
<feature type="domain" description="EGF-like" evidence="17">
    <location>
        <begin position="459"/>
        <end position="500"/>
    </location>
</feature>
<reference evidence="19" key="1">
    <citation type="submission" date="2023-01" db="EMBL/GenBank/DDBJ databases">
        <title>Genome assembly of the deep-sea coral Lophelia pertusa.</title>
        <authorList>
            <person name="Herrera S."/>
            <person name="Cordes E."/>
        </authorList>
    </citation>
    <scope>NUCLEOTIDE SEQUENCE</scope>
    <source>
        <strain evidence="19">USNM1676648</strain>
        <tissue evidence="19">Polyp</tissue>
    </source>
</reference>
<evidence type="ECO:0000256" key="4">
    <source>
        <dbReference type="ARBA" id="ARBA00022530"/>
    </source>
</evidence>
<gene>
    <name evidence="19" type="ORF">OS493_016985</name>
</gene>
<dbReference type="PROSITE" id="PS01186">
    <property type="entry name" value="EGF_2"/>
    <property type="match status" value="3"/>
</dbReference>
<dbReference type="PROSITE" id="PS00010">
    <property type="entry name" value="ASX_HYDROXYL"/>
    <property type="match status" value="5"/>
</dbReference>
<dbReference type="FunFam" id="2.10.25.10:FF:000017">
    <property type="entry name" value="latent-transforming growth factor beta-binding protein 4 isoform X1"/>
    <property type="match status" value="1"/>
</dbReference>
<keyword evidence="11" id="KW-1133">Transmembrane helix</keyword>
<dbReference type="FunFam" id="2.10.25.10:FF:000009">
    <property type="entry name" value="Low-density lipoprotein receptor isoform 1"/>
    <property type="match status" value="1"/>
</dbReference>
<dbReference type="OrthoDB" id="5985519at2759"/>
<dbReference type="Gene3D" id="2.10.25.10">
    <property type="entry name" value="Laminin"/>
    <property type="match status" value="10"/>
</dbReference>
<evidence type="ECO:0000256" key="1">
    <source>
        <dbReference type="ARBA" id="ARBA00004479"/>
    </source>
</evidence>
<evidence type="ECO:0000313" key="19">
    <source>
        <dbReference type="EMBL" id="KAJ7360353.1"/>
    </source>
</evidence>
<evidence type="ECO:0000256" key="15">
    <source>
        <dbReference type="ARBA" id="ARBA00023180"/>
    </source>
</evidence>
<evidence type="ECO:0000256" key="14">
    <source>
        <dbReference type="ARBA" id="ARBA00023170"/>
    </source>
</evidence>
<dbReference type="Gene3D" id="2.40.155.10">
    <property type="entry name" value="Green fluorescent protein"/>
    <property type="match status" value="1"/>
</dbReference>
<evidence type="ECO:0000256" key="2">
    <source>
        <dbReference type="ARBA" id="ARBA00004498"/>
    </source>
</evidence>
<dbReference type="CDD" id="cd00054">
    <property type="entry name" value="EGF_CA"/>
    <property type="match status" value="4"/>
</dbReference>
<evidence type="ECO:0000256" key="5">
    <source>
        <dbReference type="ARBA" id="ARBA00022536"/>
    </source>
</evidence>
<dbReference type="GO" id="GO:0016020">
    <property type="term" value="C:membrane"/>
    <property type="evidence" value="ECO:0007669"/>
    <property type="project" value="UniProtKB-SubCell"/>
</dbReference>
<evidence type="ECO:0000256" key="6">
    <source>
        <dbReference type="ARBA" id="ARBA00022583"/>
    </source>
</evidence>
<evidence type="ECO:0000259" key="17">
    <source>
        <dbReference type="PROSITE" id="PS50026"/>
    </source>
</evidence>
<feature type="domain" description="EGF-like" evidence="17">
    <location>
        <begin position="251"/>
        <end position="289"/>
    </location>
</feature>
<dbReference type="Pfam" id="PF07474">
    <property type="entry name" value="G2F"/>
    <property type="match status" value="1"/>
</dbReference>
<protein>
    <recommendedName>
        <fullName evidence="21">Fibulin-1</fullName>
    </recommendedName>
</protein>
<comment type="caution">
    <text evidence="19">The sequence shown here is derived from an EMBL/GenBank/DDBJ whole genome shotgun (WGS) entry which is preliminary data.</text>
</comment>
<dbReference type="PANTHER" id="PTHR24034:SF209">
    <property type="entry name" value="EGF-LIKE DOMAIN-CONTAINING PROTEIN"/>
    <property type="match status" value="1"/>
</dbReference>
<evidence type="ECO:0000313" key="20">
    <source>
        <dbReference type="Proteomes" id="UP001163046"/>
    </source>
</evidence>
<keyword evidence="12" id="KW-0472">Membrane</keyword>
<evidence type="ECO:0000256" key="7">
    <source>
        <dbReference type="ARBA" id="ARBA00022692"/>
    </source>
</evidence>
<dbReference type="SUPFAM" id="SSF57196">
    <property type="entry name" value="EGF/Laminin"/>
    <property type="match status" value="2"/>
</dbReference>
<dbReference type="InterPro" id="IPR000742">
    <property type="entry name" value="EGF"/>
</dbReference>
<evidence type="ECO:0000256" key="12">
    <source>
        <dbReference type="ARBA" id="ARBA00023136"/>
    </source>
</evidence>
<dbReference type="Proteomes" id="UP001163046">
    <property type="component" value="Unassembled WGS sequence"/>
</dbReference>
<evidence type="ECO:0000256" key="13">
    <source>
        <dbReference type="ARBA" id="ARBA00023157"/>
    </source>
</evidence>
<keyword evidence="8" id="KW-0732">Signal</keyword>
<dbReference type="InterPro" id="IPR000152">
    <property type="entry name" value="EGF-type_Asp/Asn_hydroxyl_site"/>
</dbReference>
<dbReference type="PANTHER" id="PTHR24034">
    <property type="entry name" value="EGF-LIKE DOMAIN-CONTAINING PROTEIN"/>
    <property type="match status" value="1"/>
</dbReference>
<dbReference type="InterPro" id="IPR009017">
    <property type="entry name" value="GFP"/>
</dbReference>